<dbReference type="AlphaFoldDB" id="A0A2P4Y1P7"/>
<accession>A0A2P4Y1P7</accession>
<dbReference type="EMBL" id="NCKW01006420">
    <property type="protein sequence ID" value="POM71736.1"/>
    <property type="molecule type" value="Genomic_DNA"/>
</dbReference>
<dbReference type="Proteomes" id="UP000237271">
    <property type="component" value="Unassembled WGS sequence"/>
</dbReference>
<comment type="caution">
    <text evidence="2">The sequence shown here is derived from an EMBL/GenBank/DDBJ whole genome shotgun (WGS) entry which is preliminary data.</text>
</comment>
<evidence type="ECO:0000313" key="2">
    <source>
        <dbReference type="EMBL" id="POM71736.1"/>
    </source>
</evidence>
<evidence type="ECO:0000313" key="3">
    <source>
        <dbReference type="Proteomes" id="UP000237271"/>
    </source>
</evidence>
<sequence length="194" mass="21336">MQLYTTVLVVAAILLVGATASMIYDSKMIVPDARSLPSEESSEPAKRLLKTHMSADGNGEERAIIDLTKLIAPLKAGTSKAFTSARLKVRLARDKSAYNALVKLKLHEGVDKALASPKLNVLHDYVSMLNARYPEKPVSLVGTLTARYEEVALERQLFLQSGLKVRGISLRSCRISSWRVGSTARSPWTTFSLY</sequence>
<name>A0A2P4Y1P7_9STRA</name>
<organism evidence="2 3">
    <name type="scientific">Phytophthora palmivora</name>
    <dbReference type="NCBI Taxonomy" id="4796"/>
    <lineage>
        <taxon>Eukaryota</taxon>
        <taxon>Sar</taxon>
        <taxon>Stramenopiles</taxon>
        <taxon>Oomycota</taxon>
        <taxon>Peronosporomycetes</taxon>
        <taxon>Peronosporales</taxon>
        <taxon>Peronosporaceae</taxon>
        <taxon>Phytophthora</taxon>
    </lineage>
</organism>
<evidence type="ECO:0000256" key="1">
    <source>
        <dbReference type="SAM" id="SignalP"/>
    </source>
</evidence>
<gene>
    <name evidence="2" type="ORF">PHPALM_11652</name>
</gene>
<protein>
    <submittedName>
        <fullName evidence="2">RxLR effector family</fullName>
    </submittedName>
</protein>
<feature type="chain" id="PRO_5015185679" evidence="1">
    <location>
        <begin position="21"/>
        <end position="194"/>
    </location>
</feature>
<feature type="signal peptide" evidence="1">
    <location>
        <begin position="1"/>
        <end position="20"/>
    </location>
</feature>
<proteinExistence type="predicted"/>
<keyword evidence="3" id="KW-1185">Reference proteome</keyword>
<reference evidence="2 3" key="1">
    <citation type="journal article" date="2017" name="Genome Biol. Evol.">
        <title>Phytophthora megakarya and P. palmivora, closely related causal agents of cacao black pod rot, underwent increases in genome sizes and gene numbers by different mechanisms.</title>
        <authorList>
            <person name="Ali S.S."/>
            <person name="Shao J."/>
            <person name="Lary D.J."/>
            <person name="Kronmiller B."/>
            <person name="Shen D."/>
            <person name="Strem M.D."/>
            <person name="Amoako-Attah I."/>
            <person name="Akrofi A.Y."/>
            <person name="Begoude B.A."/>
            <person name="Ten Hoopen G.M."/>
            <person name="Coulibaly K."/>
            <person name="Kebe B.I."/>
            <person name="Melnick R.L."/>
            <person name="Guiltinan M.J."/>
            <person name="Tyler B.M."/>
            <person name="Meinhardt L.W."/>
            <person name="Bailey B.A."/>
        </authorList>
    </citation>
    <scope>NUCLEOTIDE SEQUENCE [LARGE SCALE GENOMIC DNA]</scope>
    <source>
        <strain evidence="3">sbr112.9</strain>
    </source>
</reference>
<keyword evidence="1" id="KW-0732">Signal</keyword>